<sequence length="254" mass="29734">MAEGWIKLHRGITNNPLWTQDVFSRGQAWVDLLLMVNHEDKKILFDGGLVECKRGERILSIRHLSERWKWSRDKTKRFLDLLQSDGMITYKTDHKKTIVNVVNYSVYQDTIIQEKPVKSHRKATEKPLTDTNKNEKNEKNDKEDKKYIYIREFTENKDLIKTIIDFMKMREKIKKPVTDRALKSMINKLNELSKDESIQIKILEQSIFNCWQGIFPLKEGSYGSTGQNTGADKKKYNVKPSEWKPKATGGDDPI</sequence>
<accession>A0ACB5R8W5</accession>
<organism evidence="1 2">
    <name type="scientific">Inconstantimicrobium mannanitabidum</name>
    <dbReference type="NCBI Taxonomy" id="1604901"/>
    <lineage>
        <taxon>Bacteria</taxon>
        <taxon>Bacillati</taxon>
        <taxon>Bacillota</taxon>
        <taxon>Clostridia</taxon>
        <taxon>Eubacteriales</taxon>
        <taxon>Clostridiaceae</taxon>
        <taxon>Inconstantimicrobium</taxon>
    </lineage>
</organism>
<evidence type="ECO:0000313" key="1">
    <source>
        <dbReference type="EMBL" id="GKX65617.1"/>
    </source>
</evidence>
<dbReference type="EMBL" id="BROD01000001">
    <property type="protein sequence ID" value="GKX65617.1"/>
    <property type="molecule type" value="Genomic_DNA"/>
</dbReference>
<proteinExistence type="predicted"/>
<protein>
    <submittedName>
        <fullName evidence="1">GntR family transcriptional regulator</fullName>
    </submittedName>
</protein>
<reference evidence="1" key="1">
    <citation type="journal article" date="2025" name="Int. J. Syst. Evol. Microbiol.">
        <title>Inconstantimicrobium mannanitabidum sp. nov., a novel member of the family Clostridiaceae isolated from anoxic soil under the treatment of reductive soil disinfestation.</title>
        <authorList>
            <person name="Ueki A."/>
            <person name="Tonouchi A."/>
            <person name="Honma S."/>
            <person name="Kaku N."/>
            <person name="Ueki K."/>
        </authorList>
    </citation>
    <scope>NUCLEOTIDE SEQUENCE</scope>
    <source>
        <strain evidence="1">TW13</strain>
    </source>
</reference>
<gene>
    <name evidence="1" type="ORF">rsdtw13_08750</name>
</gene>
<dbReference type="Proteomes" id="UP001058074">
    <property type="component" value="Unassembled WGS sequence"/>
</dbReference>
<comment type="caution">
    <text evidence="1">The sequence shown here is derived from an EMBL/GenBank/DDBJ whole genome shotgun (WGS) entry which is preliminary data.</text>
</comment>
<evidence type="ECO:0000313" key="2">
    <source>
        <dbReference type="Proteomes" id="UP001058074"/>
    </source>
</evidence>
<keyword evidence="2" id="KW-1185">Reference proteome</keyword>
<name>A0ACB5R8W5_9CLOT</name>